<gene>
    <name evidence="2" type="ORF">U9M48_029639</name>
</gene>
<sequence length="443" mass="49345">ARVQRRAASCHLGTSSAPSSRLRSPPQLPRPFVDHYRNGRAEERIQGQDQETLYIGANRGLPCVDQQLNYALLNLTRLFRYEGHGDEQKKSRPQECYRDALDQSLYSEIKSTSNVNKIDMVSYSGRIVHNEQKRSQPQGKSTLNVNAFDLNSYSGITADSRMNTFCPACHLCAVVNDTSMNPAMISQPCLLTNINHRRHSAVHNQKITSNPEMLASEFLPLQENSNDVLRSFNDCTTLADELPTLRRCGSIKIAPQPQRSLQYTVILSQHDVEEMYCRKSAVGVMPTVHKKGNKPKSEEVQLEKIFRLSIASLISNGTRSAAGVLIRNDRTGDTICALGFPLAITDPILAFAVACWAGLTLAHSYHPDYIVLESHLFNLIKPLIAGNAPATSQLAVIKRLKASLKLTYHRFEEIAEESNGVSSQLAISALKTGMPHRYEVLEF</sequence>
<dbReference type="EMBL" id="CP144750">
    <property type="protein sequence ID" value="WVZ82372.1"/>
    <property type="molecule type" value="Genomic_DNA"/>
</dbReference>
<keyword evidence="3" id="KW-1185">Reference proteome</keyword>
<evidence type="ECO:0000313" key="2">
    <source>
        <dbReference type="EMBL" id="WVZ82372.1"/>
    </source>
</evidence>
<reference evidence="2 3" key="1">
    <citation type="submission" date="2024-02" db="EMBL/GenBank/DDBJ databases">
        <title>High-quality chromosome-scale genome assembly of Pensacola bahiagrass (Paspalum notatum Flugge var. saurae).</title>
        <authorList>
            <person name="Vega J.M."/>
            <person name="Podio M."/>
            <person name="Orjuela J."/>
            <person name="Siena L.A."/>
            <person name="Pessino S.C."/>
            <person name="Combes M.C."/>
            <person name="Mariac C."/>
            <person name="Albertini E."/>
            <person name="Pupilli F."/>
            <person name="Ortiz J.P.A."/>
            <person name="Leblanc O."/>
        </authorList>
    </citation>
    <scope>NUCLEOTIDE SEQUENCE [LARGE SCALE GENOMIC DNA]</scope>
    <source>
        <strain evidence="2">R1</strain>
        <tissue evidence="2">Leaf</tissue>
    </source>
</reference>
<feature type="region of interest" description="Disordered" evidence="1">
    <location>
        <begin position="1"/>
        <end position="30"/>
    </location>
</feature>
<name>A0AAQ3U202_PASNO</name>
<proteinExistence type="predicted"/>
<feature type="non-terminal residue" evidence="2">
    <location>
        <position position="1"/>
    </location>
</feature>
<accession>A0AAQ3U202</accession>
<evidence type="ECO:0000313" key="3">
    <source>
        <dbReference type="Proteomes" id="UP001341281"/>
    </source>
</evidence>
<dbReference type="Proteomes" id="UP001341281">
    <property type="component" value="Chromosome 06"/>
</dbReference>
<evidence type="ECO:0000256" key="1">
    <source>
        <dbReference type="SAM" id="MobiDB-lite"/>
    </source>
</evidence>
<feature type="compositionally biased region" description="Low complexity" evidence="1">
    <location>
        <begin position="15"/>
        <end position="25"/>
    </location>
</feature>
<protein>
    <submittedName>
        <fullName evidence="2">Uncharacterized protein</fullName>
    </submittedName>
</protein>
<organism evidence="2 3">
    <name type="scientific">Paspalum notatum var. saurae</name>
    <dbReference type="NCBI Taxonomy" id="547442"/>
    <lineage>
        <taxon>Eukaryota</taxon>
        <taxon>Viridiplantae</taxon>
        <taxon>Streptophyta</taxon>
        <taxon>Embryophyta</taxon>
        <taxon>Tracheophyta</taxon>
        <taxon>Spermatophyta</taxon>
        <taxon>Magnoliopsida</taxon>
        <taxon>Liliopsida</taxon>
        <taxon>Poales</taxon>
        <taxon>Poaceae</taxon>
        <taxon>PACMAD clade</taxon>
        <taxon>Panicoideae</taxon>
        <taxon>Andropogonodae</taxon>
        <taxon>Paspaleae</taxon>
        <taxon>Paspalinae</taxon>
        <taxon>Paspalum</taxon>
    </lineage>
</organism>
<dbReference type="AlphaFoldDB" id="A0AAQ3U202"/>